<evidence type="ECO:0000256" key="2">
    <source>
        <dbReference type="ARBA" id="ARBA00001966"/>
    </source>
</evidence>
<evidence type="ECO:0000256" key="8">
    <source>
        <dbReference type="ARBA" id="ARBA00022723"/>
    </source>
</evidence>
<evidence type="ECO:0000256" key="9">
    <source>
        <dbReference type="ARBA" id="ARBA00023002"/>
    </source>
</evidence>
<comment type="cofactor">
    <cofactor evidence="13">
        <name>[2Fe-2S] cluster</name>
        <dbReference type="ChEBI" id="CHEBI:190135"/>
    </cofactor>
</comment>
<evidence type="ECO:0000256" key="6">
    <source>
        <dbReference type="ARBA" id="ARBA00022532"/>
    </source>
</evidence>
<comment type="cofactor">
    <cofactor evidence="1">
        <name>[3Fe-4S] cluster</name>
        <dbReference type="ChEBI" id="CHEBI:21137"/>
    </cofactor>
</comment>
<dbReference type="GO" id="GO:0006099">
    <property type="term" value="P:tricarboxylic acid cycle"/>
    <property type="evidence" value="ECO:0007669"/>
    <property type="project" value="UniProtKB-KW"/>
</dbReference>
<evidence type="ECO:0000256" key="1">
    <source>
        <dbReference type="ARBA" id="ARBA00001927"/>
    </source>
</evidence>
<comment type="caution">
    <text evidence="15">The sequence shown here is derived from an EMBL/GenBank/DDBJ whole genome shotgun (WGS) entry which is preliminary data.</text>
</comment>
<comment type="similarity">
    <text evidence="3">Belongs to the succinate dehydrogenase/fumarate reductase iron-sulfur protein family.</text>
</comment>
<dbReference type="PANTHER" id="PTHR11921:SF40">
    <property type="entry name" value="SUCCINATE DEHYDROGENASE [UBIQUINONE] IRON-SULFUR SUBUNIT 3, MITOCHONDRIAL"/>
    <property type="match status" value="1"/>
</dbReference>
<evidence type="ECO:0000256" key="10">
    <source>
        <dbReference type="ARBA" id="ARBA00023004"/>
    </source>
</evidence>
<accession>A0A6A3AE56</accession>
<dbReference type="InterPro" id="IPR017896">
    <property type="entry name" value="4Fe4S_Fe-S-bd"/>
</dbReference>
<dbReference type="SUPFAM" id="SSF54292">
    <property type="entry name" value="2Fe-2S ferredoxin-like"/>
    <property type="match status" value="1"/>
</dbReference>
<comment type="cofactor">
    <cofactor evidence="2">
        <name>[4Fe-4S] cluster</name>
        <dbReference type="ChEBI" id="CHEBI:49883"/>
    </cofactor>
</comment>
<reference evidence="15" key="1">
    <citation type="submission" date="2019-09" db="EMBL/GenBank/DDBJ databases">
        <title>Draft genome information of white flower Hibiscus syriacus.</title>
        <authorList>
            <person name="Kim Y.-M."/>
        </authorList>
    </citation>
    <scope>NUCLEOTIDE SEQUENCE [LARGE SCALE GENOMIC DNA]</scope>
    <source>
        <strain evidence="15">YM2019G1</strain>
    </source>
</reference>
<evidence type="ECO:0000256" key="5">
    <source>
        <dbReference type="ARBA" id="ARBA00022485"/>
    </source>
</evidence>
<gene>
    <name evidence="15" type="ORF">F3Y22_tig00110548pilonHSYRG00314</name>
</gene>
<dbReference type="GO" id="GO:0051538">
    <property type="term" value="F:3 iron, 4 sulfur cluster binding"/>
    <property type="evidence" value="ECO:0007669"/>
    <property type="project" value="UniProtKB-KW"/>
</dbReference>
<dbReference type="EMBL" id="VEPZ02001024">
    <property type="protein sequence ID" value="KAE8701132.1"/>
    <property type="molecule type" value="Genomic_DNA"/>
</dbReference>
<dbReference type="Gene3D" id="1.10.1060.10">
    <property type="entry name" value="Alpha-helical ferredoxin"/>
    <property type="match status" value="1"/>
</dbReference>
<dbReference type="InterPro" id="IPR009051">
    <property type="entry name" value="Helical_ferredxn"/>
</dbReference>
<evidence type="ECO:0000313" key="15">
    <source>
        <dbReference type="EMBL" id="KAE8701132.1"/>
    </source>
</evidence>
<keyword evidence="16" id="KW-1185">Reference proteome</keyword>
<dbReference type="InterPro" id="IPR050573">
    <property type="entry name" value="SDH/FRD_Iron-Sulfur"/>
</dbReference>
<dbReference type="Pfam" id="PF13534">
    <property type="entry name" value="Fer4_17"/>
    <property type="match status" value="1"/>
</dbReference>
<evidence type="ECO:0000256" key="12">
    <source>
        <dbReference type="ARBA" id="ARBA00023291"/>
    </source>
</evidence>
<dbReference type="Pfam" id="PF13085">
    <property type="entry name" value="Fer2_3"/>
    <property type="match status" value="1"/>
</dbReference>
<dbReference type="EC" id="1.3.5.1" evidence="4"/>
<dbReference type="InterPro" id="IPR025192">
    <property type="entry name" value="Succ_DH/fum_Rdtase_N"/>
</dbReference>
<dbReference type="InterPro" id="IPR036010">
    <property type="entry name" value="2Fe-2S_ferredoxin-like_sf"/>
</dbReference>
<dbReference type="GO" id="GO:0046872">
    <property type="term" value="F:metal ion binding"/>
    <property type="evidence" value="ECO:0007669"/>
    <property type="project" value="UniProtKB-KW"/>
</dbReference>
<dbReference type="Gene3D" id="3.10.20.30">
    <property type="match status" value="1"/>
</dbReference>
<dbReference type="PROSITE" id="PS51379">
    <property type="entry name" value="4FE4S_FER_2"/>
    <property type="match status" value="1"/>
</dbReference>
<keyword evidence="7" id="KW-0001">2Fe-2S</keyword>
<keyword evidence="5" id="KW-0004">4Fe-4S</keyword>
<keyword evidence="12" id="KW-0003">3Fe-4S</keyword>
<dbReference type="GO" id="GO:0022904">
    <property type="term" value="P:respiratory electron transport chain"/>
    <property type="evidence" value="ECO:0007669"/>
    <property type="project" value="TreeGrafter"/>
</dbReference>
<organism evidence="15 16">
    <name type="scientific">Hibiscus syriacus</name>
    <name type="common">Rose of Sharon</name>
    <dbReference type="NCBI Taxonomy" id="106335"/>
    <lineage>
        <taxon>Eukaryota</taxon>
        <taxon>Viridiplantae</taxon>
        <taxon>Streptophyta</taxon>
        <taxon>Embryophyta</taxon>
        <taxon>Tracheophyta</taxon>
        <taxon>Spermatophyta</taxon>
        <taxon>Magnoliopsida</taxon>
        <taxon>eudicotyledons</taxon>
        <taxon>Gunneridae</taxon>
        <taxon>Pentapetalae</taxon>
        <taxon>rosids</taxon>
        <taxon>malvids</taxon>
        <taxon>Malvales</taxon>
        <taxon>Malvaceae</taxon>
        <taxon>Malvoideae</taxon>
        <taxon>Hibiscus</taxon>
    </lineage>
</organism>
<dbReference type="InterPro" id="IPR004489">
    <property type="entry name" value="Succ_DH/fum_Rdtase_Fe-S"/>
</dbReference>
<evidence type="ECO:0000256" key="3">
    <source>
        <dbReference type="ARBA" id="ARBA00009433"/>
    </source>
</evidence>
<evidence type="ECO:0000256" key="11">
    <source>
        <dbReference type="ARBA" id="ARBA00023014"/>
    </source>
</evidence>
<dbReference type="AlphaFoldDB" id="A0A6A3AE56"/>
<keyword evidence="6" id="KW-0816">Tricarboxylic acid cycle</keyword>
<keyword evidence="9" id="KW-0560">Oxidoreductase</keyword>
<dbReference type="InterPro" id="IPR017900">
    <property type="entry name" value="4Fe4S_Fe_S_CS"/>
</dbReference>
<evidence type="ECO:0000259" key="14">
    <source>
        <dbReference type="PROSITE" id="PS51379"/>
    </source>
</evidence>
<dbReference type="GO" id="GO:0008177">
    <property type="term" value="F:succinate dehydrogenase (quinone) activity"/>
    <property type="evidence" value="ECO:0007669"/>
    <property type="project" value="UniProtKB-EC"/>
</dbReference>
<keyword evidence="11" id="KW-0411">Iron-sulfur</keyword>
<dbReference type="GO" id="GO:0009055">
    <property type="term" value="F:electron transfer activity"/>
    <property type="evidence" value="ECO:0007669"/>
    <property type="project" value="InterPro"/>
</dbReference>
<dbReference type="InterPro" id="IPR012675">
    <property type="entry name" value="Beta-grasp_dom_sf"/>
</dbReference>
<dbReference type="PROSITE" id="PS00198">
    <property type="entry name" value="4FE4S_FER_1"/>
    <property type="match status" value="1"/>
</dbReference>
<dbReference type="GO" id="GO:0005739">
    <property type="term" value="C:mitochondrion"/>
    <property type="evidence" value="ECO:0007669"/>
    <property type="project" value="TreeGrafter"/>
</dbReference>
<dbReference type="NCBIfam" id="TIGR00384">
    <property type="entry name" value="dhsB"/>
    <property type="match status" value="1"/>
</dbReference>
<dbReference type="GO" id="GO:0051539">
    <property type="term" value="F:4 iron, 4 sulfur cluster binding"/>
    <property type="evidence" value="ECO:0007669"/>
    <property type="project" value="UniProtKB-KW"/>
</dbReference>
<keyword evidence="10" id="KW-0408">Iron</keyword>
<evidence type="ECO:0000256" key="13">
    <source>
        <dbReference type="ARBA" id="ARBA00034078"/>
    </source>
</evidence>
<sequence>MVFRTGPVSEPVMLPVLGALQKIKAEKDSSFSYRRSYREGICGSCAMNIDGTNTMACLKPIDVDTSKPTVITYNSIASHVCDQRSSCGPDQFLPTVQVNRAMAEDQKSALRWERTPAERKNLDGLYECILCACCSTSCPSYWWNPEEFLLRLCCMLFERYPTGKGSGSDGRAEKIDRCRTIRNCTATCPNSLNPADAIQKMKAMHLFSQAADYDGSV</sequence>
<dbReference type="Proteomes" id="UP000436088">
    <property type="component" value="Unassembled WGS sequence"/>
</dbReference>
<keyword evidence="8" id="KW-0479">Metal-binding</keyword>
<evidence type="ECO:0000256" key="7">
    <source>
        <dbReference type="ARBA" id="ARBA00022714"/>
    </source>
</evidence>
<proteinExistence type="inferred from homology"/>
<evidence type="ECO:0000313" key="16">
    <source>
        <dbReference type="Proteomes" id="UP000436088"/>
    </source>
</evidence>
<name>A0A6A3AE56_HIBSY</name>
<dbReference type="SUPFAM" id="SSF46548">
    <property type="entry name" value="alpha-helical ferredoxin"/>
    <property type="match status" value="1"/>
</dbReference>
<dbReference type="PANTHER" id="PTHR11921">
    <property type="entry name" value="SUCCINATE DEHYDROGENASE IRON-SULFUR PROTEIN"/>
    <property type="match status" value="1"/>
</dbReference>
<protein>
    <recommendedName>
        <fullName evidence="4">succinate dehydrogenase</fullName>
        <ecNumber evidence="4">1.3.5.1</ecNumber>
    </recommendedName>
</protein>
<dbReference type="GO" id="GO:0051537">
    <property type="term" value="F:2 iron, 2 sulfur cluster binding"/>
    <property type="evidence" value="ECO:0007669"/>
    <property type="project" value="UniProtKB-KW"/>
</dbReference>
<feature type="domain" description="4Fe-4S ferredoxin-type" evidence="14">
    <location>
        <begin position="118"/>
        <end position="148"/>
    </location>
</feature>
<evidence type="ECO:0000256" key="4">
    <source>
        <dbReference type="ARBA" id="ARBA00012792"/>
    </source>
</evidence>